<dbReference type="Pfam" id="PF02913">
    <property type="entry name" value="FAD-oxidase_C"/>
    <property type="match status" value="1"/>
</dbReference>
<dbReference type="Pfam" id="PF01565">
    <property type="entry name" value="FAD_binding_4"/>
    <property type="match status" value="1"/>
</dbReference>
<evidence type="ECO:0000259" key="8">
    <source>
        <dbReference type="PROSITE" id="PS51387"/>
    </source>
</evidence>
<dbReference type="Gene3D" id="3.30.465.10">
    <property type="match status" value="1"/>
</dbReference>
<dbReference type="InterPro" id="IPR006094">
    <property type="entry name" value="Oxid_FAD_bind_N"/>
</dbReference>
<dbReference type="EC" id="1.1.2.4" evidence="7"/>
<dbReference type="GO" id="GO:0008720">
    <property type="term" value="F:D-lactate dehydrogenase (NAD+) activity"/>
    <property type="evidence" value="ECO:0007669"/>
    <property type="project" value="TreeGrafter"/>
</dbReference>
<dbReference type="GO" id="GO:0071949">
    <property type="term" value="F:FAD binding"/>
    <property type="evidence" value="ECO:0007669"/>
    <property type="project" value="InterPro"/>
</dbReference>
<keyword evidence="4" id="KW-0274">FAD</keyword>
<keyword evidence="6" id="KW-0560">Oxidoreductase</keyword>
<reference evidence="9" key="1">
    <citation type="submission" date="2022-09" db="EMBL/GenBank/DDBJ databases">
        <title>Culturomic study of gut microbiota in children with autism spectrum disorder.</title>
        <authorList>
            <person name="Efimov B.A."/>
            <person name="Chaplin A.V."/>
            <person name="Sokolova S.R."/>
            <person name="Pikina A.P."/>
            <person name="Korzhanova M."/>
            <person name="Belova V."/>
            <person name="Korostin D."/>
        </authorList>
    </citation>
    <scope>NUCLEOTIDE SEQUENCE</scope>
    <source>
        <strain evidence="9">ASD5510</strain>
    </source>
</reference>
<evidence type="ECO:0000313" key="10">
    <source>
        <dbReference type="Proteomes" id="UP001065549"/>
    </source>
</evidence>
<dbReference type="EMBL" id="JAOSHN010000008">
    <property type="protein sequence ID" value="MCU7380191.1"/>
    <property type="molecule type" value="Genomic_DNA"/>
</dbReference>
<dbReference type="Gene3D" id="3.30.70.2740">
    <property type="match status" value="1"/>
</dbReference>
<dbReference type="InterPro" id="IPR016169">
    <property type="entry name" value="FAD-bd_PCMH_sub2"/>
</dbReference>
<sequence length="502" mass="55705">MLKSTSSKEIMDEYLRDESKRTGSSERIFFPKNEADVISILRDHPGMPVTVQGSRTGVTGGCVPDGGLTVNMEQMNQVLDFRRDEKAAAITVQPGVLLQTLRSFILPHKLFFPPDPTETTASLGGMVSCNSSGARSFRYGSIRDYVLALDLILPGGDKLHLERGSITAKENRFTLSTCSGRRISGKLTDLQMPRVKKHTAGYYIRPDMDLIDLFIGAEGTLGIITSIKLKLVSAKKETWGSVIFLPDEASALALVKLVRQETPDSLSPEALEFFGSDTLHLLRQAQLTKTALTEMELIRQDACCAVYVEYACDQRASLIQAFEDTCHCIESVGGNPEQTWAAINAYHMEKLHLFRHAAPECINRKISEIKRTCPAITKLGTDMSVPDSRLEEVFSLYRSGLAEEGLTSAIFGHIGNNHFHVNVIPKNMDEFNRTKKLFSRWAEVVVAMDGTVSAEHGIGKLKTSLLKQLYSKEKLAEMAKIKSLFDPDWLLNRGNIFSDPVL</sequence>
<feature type="domain" description="FAD-binding PCMH-type" evidence="8">
    <location>
        <begin position="21"/>
        <end position="234"/>
    </location>
</feature>
<proteinExistence type="inferred from homology"/>
<keyword evidence="10" id="KW-1185">Reference proteome</keyword>
<evidence type="ECO:0000256" key="2">
    <source>
        <dbReference type="ARBA" id="ARBA00008000"/>
    </source>
</evidence>
<evidence type="ECO:0000256" key="1">
    <source>
        <dbReference type="ARBA" id="ARBA00001974"/>
    </source>
</evidence>
<dbReference type="GO" id="GO:0004458">
    <property type="term" value="F:D-lactate dehydrogenase (cytochrome) activity"/>
    <property type="evidence" value="ECO:0007669"/>
    <property type="project" value="UniProtKB-EC"/>
</dbReference>
<evidence type="ECO:0000256" key="6">
    <source>
        <dbReference type="ARBA" id="ARBA00023002"/>
    </source>
</evidence>
<comment type="cofactor">
    <cofactor evidence="1">
        <name>FAD</name>
        <dbReference type="ChEBI" id="CHEBI:57692"/>
    </cofactor>
</comment>
<gene>
    <name evidence="9" type="ORF">OBO34_17805</name>
</gene>
<organism evidence="9 10">
    <name type="scientific">Hominibacterium faecale</name>
    <dbReference type="NCBI Taxonomy" id="2839743"/>
    <lineage>
        <taxon>Bacteria</taxon>
        <taxon>Bacillati</taxon>
        <taxon>Bacillota</taxon>
        <taxon>Clostridia</taxon>
        <taxon>Peptostreptococcales</taxon>
        <taxon>Anaerovoracaceae</taxon>
        <taxon>Hominibacterium</taxon>
    </lineage>
</organism>
<keyword evidence="3" id="KW-0285">Flavoprotein</keyword>
<dbReference type="InterPro" id="IPR016171">
    <property type="entry name" value="Vanillyl_alc_oxidase_C-sub2"/>
</dbReference>
<dbReference type="InterPro" id="IPR004113">
    <property type="entry name" value="FAD-bd_oxidored_4_C"/>
</dbReference>
<name>A0A9J6QXG5_9FIRM</name>
<dbReference type="InterPro" id="IPR016166">
    <property type="entry name" value="FAD-bd_PCMH"/>
</dbReference>
<dbReference type="RefSeq" id="WP_253020280.1">
    <property type="nucleotide sequence ID" value="NZ_JAJAGH010000012.1"/>
</dbReference>
<dbReference type="PANTHER" id="PTHR11748:SF111">
    <property type="entry name" value="D-LACTATE DEHYDROGENASE, MITOCHONDRIAL-RELATED"/>
    <property type="match status" value="1"/>
</dbReference>
<keyword evidence="5" id="KW-0809">Transit peptide</keyword>
<evidence type="ECO:0000313" key="9">
    <source>
        <dbReference type="EMBL" id="MCU7380191.1"/>
    </source>
</evidence>
<evidence type="ECO:0000256" key="4">
    <source>
        <dbReference type="ARBA" id="ARBA00022827"/>
    </source>
</evidence>
<dbReference type="InterPro" id="IPR036318">
    <property type="entry name" value="FAD-bd_PCMH-like_sf"/>
</dbReference>
<dbReference type="AlphaFoldDB" id="A0A9J6QXG5"/>
<dbReference type="Gene3D" id="1.10.45.10">
    <property type="entry name" value="Vanillyl-alcohol Oxidase, Chain A, domain 4"/>
    <property type="match status" value="1"/>
</dbReference>
<protein>
    <recommendedName>
        <fullName evidence="7">D-lactate dehydrogenase (cytochrome)</fullName>
        <ecNumber evidence="7">1.1.2.4</ecNumber>
    </recommendedName>
</protein>
<evidence type="ECO:0000256" key="3">
    <source>
        <dbReference type="ARBA" id="ARBA00022630"/>
    </source>
</evidence>
<dbReference type="InterPro" id="IPR016164">
    <property type="entry name" value="FAD-linked_Oxase-like_C"/>
</dbReference>
<comment type="similarity">
    <text evidence="2">Belongs to the FAD-binding oxidoreductase/transferase type 4 family.</text>
</comment>
<dbReference type="SUPFAM" id="SSF55103">
    <property type="entry name" value="FAD-linked oxidases, C-terminal domain"/>
    <property type="match status" value="1"/>
</dbReference>
<evidence type="ECO:0000256" key="7">
    <source>
        <dbReference type="ARBA" id="ARBA00038897"/>
    </source>
</evidence>
<dbReference type="SUPFAM" id="SSF56176">
    <property type="entry name" value="FAD-binding/transporter-associated domain-like"/>
    <property type="match status" value="1"/>
</dbReference>
<dbReference type="Proteomes" id="UP001065549">
    <property type="component" value="Unassembled WGS sequence"/>
</dbReference>
<evidence type="ECO:0000256" key="5">
    <source>
        <dbReference type="ARBA" id="ARBA00022946"/>
    </source>
</evidence>
<accession>A0A9J6QXG5</accession>
<comment type="caution">
    <text evidence="9">The sequence shown here is derived from an EMBL/GenBank/DDBJ whole genome shotgun (WGS) entry which is preliminary data.</text>
</comment>
<dbReference type="PANTHER" id="PTHR11748">
    <property type="entry name" value="D-LACTATE DEHYDROGENASE"/>
    <property type="match status" value="1"/>
</dbReference>
<dbReference type="PROSITE" id="PS51387">
    <property type="entry name" value="FAD_PCMH"/>
    <property type="match status" value="1"/>
</dbReference>
<dbReference type="GO" id="GO:1903457">
    <property type="term" value="P:lactate catabolic process"/>
    <property type="evidence" value="ECO:0007669"/>
    <property type="project" value="TreeGrafter"/>
</dbReference>